<evidence type="ECO:0000256" key="1">
    <source>
        <dbReference type="SAM" id="MobiDB-lite"/>
    </source>
</evidence>
<organism evidence="2 3">
    <name type="scientific">Triparma laevis f. longispina</name>
    <dbReference type="NCBI Taxonomy" id="1714387"/>
    <lineage>
        <taxon>Eukaryota</taxon>
        <taxon>Sar</taxon>
        <taxon>Stramenopiles</taxon>
        <taxon>Ochrophyta</taxon>
        <taxon>Bolidophyceae</taxon>
        <taxon>Parmales</taxon>
        <taxon>Triparmaceae</taxon>
        <taxon>Triparma</taxon>
    </lineage>
</organism>
<gene>
    <name evidence="2" type="ORF">TrLO_g463</name>
</gene>
<proteinExistence type="predicted"/>
<name>A0A9W7FL92_9STRA</name>
<protein>
    <submittedName>
        <fullName evidence="2">Uncharacterized protein</fullName>
    </submittedName>
</protein>
<feature type="compositionally biased region" description="Polar residues" evidence="1">
    <location>
        <begin position="1"/>
        <end position="13"/>
    </location>
</feature>
<accession>A0A9W7FL92</accession>
<reference evidence="3" key="1">
    <citation type="journal article" date="2023" name="Commun. Biol.">
        <title>Genome analysis of Parmales, the sister group of diatoms, reveals the evolutionary specialization of diatoms from phago-mixotrophs to photoautotrophs.</title>
        <authorList>
            <person name="Ban H."/>
            <person name="Sato S."/>
            <person name="Yoshikawa S."/>
            <person name="Yamada K."/>
            <person name="Nakamura Y."/>
            <person name="Ichinomiya M."/>
            <person name="Sato N."/>
            <person name="Blanc-Mathieu R."/>
            <person name="Endo H."/>
            <person name="Kuwata A."/>
            <person name="Ogata H."/>
        </authorList>
    </citation>
    <scope>NUCLEOTIDE SEQUENCE [LARGE SCALE GENOMIC DNA]</scope>
    <source>
        <strain evidence="3">NIES 3700</strain>
    </source>
</reference>
<dbReference type="EMBL" id="BRXW01000207">
    <property type="protein sequence ID" value="GMI14099.1"/>
    <property type="molecule type" value="Genomic_DNA"/>
</dbReference>
<comment type="caution">
    <text evidence="2">The sequence shown here is derived from an EMBL/GenBank/DDBJ whole genome shotgun (WGS) entry which is preliminary data.</text>
</comment>
<evidence type="ECO:0000313" key="2">
    <source>
        <dbReference type="EMBL" id="GMI14099.1"/>
    </source>
</evidence>
<keyword evidence="3" id="KW-1185">Reference proteome</keyword>
<feature type="region of interest" description="Disordered" evidence="1">
    <location>
        <begin position="1"/>
        <end position="24"/>
    </location>
</feature>
<sequence>MNNENICAKNNMSGGHMDGEDSAHPEKRLKTETTPLQSNAPTLPVVSNVKEEQGGQIAGVEGDALVDVKVEIKSGDAARAAGVEVGAISQGYVNVKLEEEKVEEEMLPSIDVEEVYDEAYFSKDHKTHPQTFEEALGVTAKALNSEGSKAGTLCIVNQHGNGTVITWEMNSSSKYRCR</sequence>
<evidence type="ECO:0000313" key="3">
    <source>
        <dbReference type="Proteomes" id="UP001165122"/>
    </source>
</evidence>
<dbReference type="AlphaFoldDB" id="A0A9W7FL92"/>
<dbReference type="Proteomes" id="UP001165122">
    <property type="component" value="Unassembled WGS sequence"/>
</dbReference>